<name>A0AAV4J9F0_9GAST</name>
<dbReference type="AlphaFoldDB" id="A0AAV4J9F0"/>
<evidence type="ECO:0000313" key="2">
    <source>
        <dbReference type="Proteomes" id="UP000762676"/>
    </source>
</evidence>
<dbReference type="Proteomes" id="UP000762676">
    <property type="component" value="Unassembled WGS sequence"/>
</dbReference>
<organism evidence="1 2">
    <name type="scientific">Elysia marginata</name>
    <dbReference type="NCBI Taxonomy" id="1093978"/>
    <lineage>
        <taxon>Eukaryota</taxon>
        <taxon>Metazoa</taxon>
        <taxon>Spiralia</taxon>
        <taxon>Lophotrochozoa</taxon>
        <taxon>Mollusca</taxon>
        <taxon>Gastropoda</taxon>
        <taxon>Heterobranchia</taxon>
        <taxon>Euthyneura</taxon>
        <taxon>Panpulmonata</taxon>
        <taxon>Sacoglossa</taxon>
        <taxon>Placobranchoidea</taxon>
        <taxon>Plakobranchidae</taxon>
        <taxon>Elysia</taxon>
    </lineage>
</organism>
<sequence>MANSQVQNRDFRTTKFCSADRHATAATRKATTALPAAPARTATCDGCNKKGHYSSACHSSTVRDLKVAEESCHFLGSVHHVRDIDTTWFAVLNVVGNRVKCKVDPGAADPVVGERFSDGRPLQPCEKILKSTSYGRLPS</sequence>
<dbReference type="EMBL" id="BMAT01006742">
    <property type="protein sequence ID" value="GFS18925.1"/>
    <property type="molecule type" value="Genomic_DNA"/>
</dbReference>
<evidence type="ECO:0008006" key="3">
    <source>
        <dbReference type="Google" id="ProtNLM"/>
    </source>
</evidence>
<evidence type="ECO:0000313" key="1">
    <source>
        <dbReference type="EMBL" id="GFS18925.1"/>
    </source>
</evidence>
<accession>A0AAV4J9F0</accession>
<proteinExistence type="predicted"/>
<gene>
    <name evidence="1" type="ORF">ElyMa_003275800</name>
</gene>
<keyword evidence="2" id="KW-1185">Reference proteome</keyword>
<comment type="caution">
    <text evidence="1">The sequence shown here is derived from an EMBL/GenBank/DDBJ whole genome shotgun (WGS) entry which is preliminary data.</text>
</comment>
<protein>
    <recommendedName>
        <fullName evidence="3">CCHC-type domain-containing protein</fullName>
    </recommendedName>
</protein>
<reference evidence="1 2" key="1">
    <citation type="journal article" date="2021" name="Elife">
        <title>Chloroplast acquisition without the gene transfer in kleptoplastic sea slugs, Plakobranchus ocellatus.</title>
        <authorList>
            <person name="Maeda T."/>
            <person name="Takahashi S."/>
            <person name="Yoshida T."/>
            <person name="Shimamura S."/>
            <person name="Takaki Y."/>
            <person name="Nagai Y."/>
            <person name="Toyoda A."/>
            <person name="Suzuki Y."/>
            <person name="Arimoto A."/>
            <person name="Ishii H."/>
            <person name="Satoh N."/>
            <person name="Nishiyama T."/>
            <person name="Hasebe M."/>
            <person name="Maruyama T."/>
            <person name="Minagawa J."/>
            <person name="Obokata J."/>
            <person name="Shigenobu S."/>
        </authorList>
    </citation>
    <scope>NUCLEOTIDE SEQUENCE [LARGE SCALE GENOMIC DNA]</scope>
</reference>